<dbReference type="SUPFAM" id="SSF53474">
    <property type="entry name" value="alpha/beta-Hydrolases"/>
    <property type="match status" value="1"/>
</dbReference>
<dbReference type="Gene3D" id="3.40.50.1820">
    <property type="entry name" value="alpha/beta hydrolase"/>
    <property type="match status" value="1"/>
</dbReference>
<keyword evidence="1" id="KW-0472">Membrane</keyword>
<dbReference type="GO" id="GO:0052651">
    <property type="term" value="P:monoacylglycerol catabolic process"/>
    <property type="evidence" value="ECO:0007669"/>
    <property type="project" value="TreeGrafter"/>
</dbReference>
<organism evidence="3 4">
    <name type="scientific">Ignelater luminosus</name>
    <name type="common">Cucubano</name>
    <name type="synonym">Pyrophorus luminosus</name>
    <dbReference type="NCBI Taxonomy" id="2038154"/>
    <lineage>
        <taxon>Eukaryota</taxon>
        <taxon>Metazoa</taxon>
        <taxon>Ecdysozoa</taxon>
        <taxon>Arthropoda</taxon>
        <taxon>Hexapoda</taxon>
        <taxon>Insecta</taxon>
        <taxon>Pterygota</taxon>
        <taxon>Neoptera</taxon>
        <taxon>Endopterygota</taxon>
        <taxon>Coleoptera</taxon>
        <taxon>Polyphaga</taxon>
        <taxon>Elateriformia</taxon>
        <taxon>Elateroidea</taxon>
        <taxon>Elateridae</taxon>
        <taxon>Agrypninae</taxon>
        <taxon>Pyrophorini</taxon>
        <taxon>Ignelater</taxon>
    </lineage>
</organism>
<dbReference type="Proteomes" id="UP000801492">
    <property type="component" value="Unassembled WGS sequence"/>
</dbReference>
<dbReference type="InterPro" id="IPR029058">
    <property type="entry name" value="AB_hydrolase_fold"/>
</dbReference>
<dbReference type="EMBL" id="VTPC01005439">
    <property type="protein sequence ID" value="KAF2896002.1"/>
    <property type="molecule type" value="Genomic_DNA"/>
</dbReference>
<sequence>MGNIRPSNKDAHDPLLKYGTKRKRNPKNLWKCCVVTAAVIVILLCLLFLIVFVGLPLAFKYSAELQRNLIFPTCDLWPPDPEFTNFKKYDVEGVRNLYVTVNEDDNITLGVWHILPYALVNDSIYDNYNYSDALANSEYPVVLHFHGNGGNRIADLEMYNVLRMFFHIIAFDYRGYADSTAVKPSEEGIVQDSIQLYKWLREQTDAKIYFWGHSLGSALSTHTAARLRSEDIVPMGLFLEAPFTTLKEEIQAIPLTKVFSWLPWYESTMLDPLDEHGFYFRTSDNILMVDCPIMIVHAEDDSNIPSYLGEKLYNIAREKRDPVTQGNVTFHLLPEHLQCNHIQIYNAPDLPNYIR</sequence>
<gene>
    <name evidence="3" type="ORF">ILUMI_10169</name>
</gene>
<feature type="domain" description="AB hydrolase-1" evidence="2">
    <location>
        <begin position="140"/>
        <end position="244"/>
    </location>
</feature>
<proteinExistence type="predicted"/>
<accession>A0A8K0D4E7</accession>
<dbReference type="AlphaFoldDB" id="A0A8K0D4E7"/>
<reference evidence="3" key="1">
    <citation type="submission" date="2019-08" db="EMBL/GenBank/DDBJ databases">
        <title>The genome of the North American firefly Photinus pyralis.</title>
        <authorList>
            <consortium name="Photinus pyralis genome working group"/>
            <person name="Fallon T.R."/>
            <person name="Sander Lower S.E."/>
            <person name="Weng J.-K."/>
        </authorList>
    </citation>
    <scope>NUCLEOTIDE SEQUENCE</scope>
    <source>
        <strain evidence="3">TRF0915ILg1</strain>
        <tissue evidence="3">Whole body</tissue>
    </source>
</reference>
<dbReference type="GO" id="GO:0047372">
    <property type="term" value="F:monoacylglycerol lipase activity"/>
    <property type="evidence" value="ECO:0007669"/>
    <property type="project" value="TreeGrafter"/>
</dbReference>
<keyword evidence="1" id="KW-1133">Transmembrane helix</keyword>
<evidence type="ECO:0000259" key="2">
    <source>
        <dbReference type="Pfam" id="PF00561"/>
    </source>
</evidence>
<dbReference type="Pfam" id="PF00561">
    <property type="entry name" value="Abhydrolase_1"/>
    <property type="match status" value="1"/>
</dbReference>
<dbReference type="PANTHER" id="PTHR12277">
    <property type="entry name" value="ALPHA/BETA HYDROLASE DOMAIN-CONTAINING PROTEIN"/>
    <property type="match status" value="1"/>
</dbReference>
<dbReference type="OrthoDB" id="10249433at2759"/>
<feature type="transmembrane region" description="Helical" evidence="1">
    <location>
        <begin position="32"/>
        <end position="59"/>
    </location>
</feature>
<keyword evidence="1" id="KW-0812">Transmembrane</keyword>
<dbReference type="PANTHER" id="PTHR12277:SF194">
    <property type="entry name" value="FI04476P"/>
    <property type="match status" value="1"/>
</dbReference>
<protein>
    <recommendedName>
        <fullName evidence="2">AB hydrolase-1 domain-containing protein</fullName>
    </recommendedName>
</protein>
<name>A0A8K0D4E7_IGNLU</name>
<keyword evidence="4" id="KW-1185">Reference proteome</keyword>
<dbReference type="GO" id="GO:0004622">
    <property type="term" value="F:phosphatidylcholine lysophospholipase activity"/>
    <property type="evidence" value="ECO:0007669"/>
    <property type="project" value="TreeGrafter"/>
</dbReference>
<dbReference type="GO" id="GO:0006660">
    <property type="term" value="P:phosphatidylserine catabolic process"/>
    <property type="evidence" value="ECO:0007669"/>
    <property type="project" value="TreeGrafter"/>
</dbReference>
<dbReference type="InterPro" id="IPR000073">
    <property type="entry name" value="AB_hydrolase_1"/>
</dbReference>
<evidence type="ECO:0000313" key="3">
    <source>
        <dbReference type="EMBL" id="KAF2896002.1"/>
    </source>
</evidence>
<evidence type="ECO:0000256" key="1">
    <source>
        <dbReference type="SAM" id="Phobius"/>
    </source>
</evidence>
<comment type="caution">
    <text evidence="3">The sequence shown here is derived from an EMBL/GenBank/DDBJ whole genome shotgun (WGS) entry which is preliminary data.</text>
</comment>
<dbReference type="GO" id="GO:0005789">
    <property type="term" value="C:endoplasmic reticulum membrane"/>
    <property type="evidence" value="ECO:0007669"/>
    <property type="project" value="TreeGrafter"/>
</dbReference>
<evidence type="ECO:0000313" key="4">
    <source>
        <dbReference type="Proteomes" id="UP000801492"/>
    </source>
</evidence>